<gene>
    <name evidence="2" type="ORF">ACFQL7_25160</name>
</gene>
<dbReference type="Proteomes" id="UP001596417">
    <property type="component" value="Unassembled WGS sequence"/>
</dbReference>
<dbReference type="PROSITE" id="PS51186">
    <property type="entry name" value="GNAT"/>
    <property type="match status" value="1"/>
</dbReference>
<sequence>MAGVLLRHVLHHARHAWLYDLVIDEPQRGRGYGSALVNHVERWATERNCDCVALASPIAKEGVHEYYEGLDYEKWGYVIEKELE</sequence>
<comment type="caution">
    <text evidence="2">The sequence shown here is derived from an EMBL/GenBank/DDBJ whole genome shotgun (WGS) entry which is preliminary data.</text>
</comment>
<dbReference type="AlphaFoldDB" id="A0ABD5YTZ6"/>
<dbReference type="RefSeq" id="WP_390206830.1">
    <property type="nucleotide sequence ID" value="NZ_JBHTAX010000005.1"/>
</dbReference>
<dbReference type="SUPFAM" id="SSF55729">
    <property type="entry name" value="Acyl-CoA N-acyltransferases (Nat)"/>
    <property type="match status" value="1"/>
</dbReference>
<dbReference type="InterPro" id="IPR000182">
    <property type="entry name" value="GNAT_dom"/>
</dbReference>
<accession>A0ABD5YTZ6</accession>
<dbReference type="CDD" id="cd04301">
    <property type="entry name" value="NAT_SF"/>
    <property type="match status" value="1"/>
</dbReference>
<keyword evidence="2" id="KW-0808">Transferase</keyword>
<dbReference type="EMBL" id="JBHTAX010000005">
    <property type="protein sequence ID" value="MFC7192771.1"/>
    <property type="molecule type" value="Genomic_DNA"/>
</dbReference>
<keyword evidence="3" id="KW-1185">Reference proteome</keyword>
<dbReference type="Gene3D" id="3.40.630.30">
    <property type="match status" value="1"/>
</dbReference>
<name>A0ABD5YTZ6_9EURY</name>
<dbReference type="EC" id="2.3.1.-" evidence="2"/>
<protein>
    <submittedName>
        <fullName evidence="2">GNAT family N-acetyltransferase</fullName>
        <ecNumber evidence="2">2.3.1.-</ecNumber>
    </submittedName>
</protein>
<proteinExistence type="predicted"/>
<dbReference type="GO" id="GO:0016746">
    <property type="term" value="F:acyltransferase activity"/>
    <property type="evidence" value="ECO:0007669"/>
    <property type="project" value="UniProtKB-KW"/>
</dbReference>
<dbReference type="Pfam" id="PF00583">
    <property type="entry name" value="Acetyltransf_1"/>
    <property type="match status" value="1"/>
</dbReference>
<organism evidence="2 3">
    <name type="scientific">Halocatena marina</name>
    <dbReference type="NCBI Taxonomy" id="2934937"/>
    <lineage>
        <taxon>Archaea</taxon>
        <taxon>Methanobacteriati</taxon>
        <taxon>Methanobacteriota</taxon>
        <taxon>Stenosarchaea group</taxon>
        <taxon>Halobacteria</taxon>
        <taxon>Halobacteriales</taxon>
        <taxon>Natronomonadaceae</taxon>
        <taxon>Halocatena</taxon>
    </lineage>
</organism>
<reference evidence="2 3" key="1">
    <citation type="journal article" date="2019" name="Int. J. Syst. Evol. Microbiol.">
        <title>The Global Catalogue of Microorganisms (GCM) 10K type strain sequencing project: providing services to taxonomists for standard genome sequencing and annotation.</title>
        <authorList>
            <consortium name="The Broad Institute Genomics Platform"/>
            <consortium name="The Broad Institute Genome Sequencing Center for Infectious Disease"/>
            <person name="Wu L."/>
            <person name="Ma J."/>
        </authorList>
    </citation>
    <scope>NUCLEOTIDE SEQUENCE [LARGE SCALE GENOMIC DNA]</scope>
    <source>
        <strain evidence="2 3">RDMS1</strain>
    </source>
</reference>
<evidence type="ECO:0000313" key="3">
    <source>
        <dbReference type="Proteomes" id="UP001596417"/>
    </source>
</evidence>
<evidence type="ECO:0000313" key="2">
    <source>
        <dbReference type="EMBL" id="MFC7192771.1"/>
    </source>
</evidence>
<feature type="domain" description="N-acetyltransferase" evidence="1">
    <location>
        <begin position="1"/>
        <end position="84"/>
    </location>
</feature>
<evidence type="ECO:0000259" key="1">
    <source>
        <dbReference type="PROSITE" id="PS51186"/>
    </source>
</evidence>
<keyword evidence="2" id="KW-0012">Acyltransferase</keyword>
<dbReference type="InterPro" id="IPR016181">
    <property type="entry name" value="Acyl_CoA_acyltransferase"/>
</dbReference>